<feature type="compositionally biased region" description="Acidic residues" evidence="1">
    <location>
        <begin position="39"/>
        <end position="48"/>
    </location>
</feature>
<evidence type="ECO:0000313" key="3">
    <source>
        <dbReference type="Proteomes" id="UP000199107"/>
    </source>
</evidence>
<proteinExistence type="predicted"/>
<dbReference type="EMBL" id="FNGH01000006">
    <property type="protein sequence ID" value="SDL71966.1"/>
    <property type="molecule type" value="Genomic_DNA"/>
</dbReference>
<sequence>MWKSLMLCVSILVVQLGVLHYIDQRIQPGNPASSMLTQQDDDTPPPMG</sequence>
<protein>
    <submittedName>
        <fullName evidence="2">Uncharacterized protein</fullName>
    </submittedName>
</protein>
<keyword evidence="3" id="KW-1185">Reference proteome</keyword>
<gene>
    <name evidence="2" type="ORF">SAMN05192555_106187</name>
</gene>
<dbReference type="RefSeq" id="WP_156889338.1">
    <property type="nucleotide sequence ID" value="NZ_FNGH01000006.1"/>
</dbReference>
<feature type="region of interest" description="Disordered" evidence="1">
    <location>
        <begin position="28"/>
        <end position="48"/>
    </location>
</feature>
<reference evidence="3" key="1">
    <citation type="submission" date="2016-10" db="EMBL/GenBank/DDBJ databases">
        <authorList>
            <person name="Varghese N."/>
            <person name="Submissions S."/>
        </authorList>
    </citation>
    <scope>NUCLEOTIDE SEQUENCE [LARGE SCALE GENOMIC DNA]</scope>
    <source>
        <strain evidence="3">AAP</strain>
    </source>
</reference>
<evidence type="ECO:0000256" key="1">
    <source>
        <dbReference type="SAM" id="MobiDB-lite"/>
    </source>
</evidence>
<organism evidence="2 3">
    <name type="scientific">Franzmannia pantelleriensis</name>
    <dbReference type="NCBI Taxonomy" id="48727"/>
    <lineage>
        <taxon>Bacteria</taxon>
        <taxon>Pseudomonadati</taxon>
        <taxon>Pseudomonadota</taxon>
        <taxon>Gammaproteobacteria</taxon>
        <taxon>Oceanospirillales</taxon>
        <taxon>Halomonadaceae</taxon>
        <taxon>Franzmannia</taxon>
    </lineage>
</organism>
<dbReference type="Proteomes" id="UP000199107">
    <property type="component" value="Unassembled WGS sequence"/>
</dbReference>
<name>A0A1G9MCH3_9GAMM</name>
<evidence type="ECO:0000313" key="2">
    <source>
        <dbReference type="EMBL" id="SDL71966.1"/>
    </source>
</evidence>
<dbReference type="AlphaFoldDB" id="A0A1G9MCH3"/>
<dbReference type="STRING" id="48727.SAMN05192555_106187"/>
<accession>A0A1G9MCH3</accession>